<dbReference type="OrthoDB" id="9792021at2"/>
<dbReference type="Pfam" id="PF00691">
    <property type="entry name" value="OmpA"/>
    <property type="match status" value="1"/>
</dbReference>
<dbReference type="AlphaFoldDB" id="A0A3A6TDM3"/>
<dbReference type="InterPro" id="IPR050330">
    <property type="entry name" value="Bact_OuterMem_StrucFunc"/>
</dbReference>
<dbReference type="InterPro" id="IPR006665">
    <property type="entry name" value="OmpA-like"/>
</dbReference>
<evidence type="ECO:0000256" key="1">
    <source>
        <dbReference type="PROSITE-ProRule" id="PRU00473"/>
    </source>
</evidence>
<evidence type="ECO:0000256" key="2">
    <source>
        <dbReference type="SAM" id="MobiDB-lite"/>
    </source>
</evidence>
<dbReference type="RefSeq" id="WP_121855174.1">
    <property type="nucleotide sequence ID" value="NZ_CP037952.1"/>
</dbReference>
<proteinExistence type="predicted"/>
<evidence type="ECO:0000259" key="3">
    <source>
        <dbReference type="PROSITE" id="PS51123"/>
    </source>
</evidence>
<feature type="domain" description="OmpA-like" evidence="3">
    <location>
        <begin position="1"/>
        <end position="58"/>
    </location>
</feature>
<comment type="caution">
    <text evidence="4">The sequence shown here is derived from an EMBL/GenBank/DDBJ whole genome shotgun (WGS) entry which is preliminary data.</text>
</comment>
<dbReference type="PANTHER" id="PTHR30329">
    <property type="entry name" value="STATOR ELEMENT OF FLAGELLAR MOTOR COMPLEX"/>
    <property type="match status" value="1"/>
</dbReference>
<dbReference type="Proteomes" id="UP000273022">
    <property type="component" value="Unassembled WGS sequence"/>
</dbReference>
<organism evidence="4 5">
    <name type="scientific">Parashewanella spongiae</name>
    <dbReference type="NCBI Taxonomy" id="342950"/>
    <lineage>
        <taxon>Bacteria</taxon>
        <taxon>Pseudomonadati</taxon>
        <taxon>Pseudomonadota</taxon>
        <taxon>Gammaproteobacteria</taxon>
        <taxon>Alteromonadales</taxon>
        <taxon>Shewanellaceae</taxon>
        <taxon>Parashewanella</taxon>
    </lineage>
</organism>
<accession>A0A3A6TDM3</accession>
<gene>
    <name evidence="4" type="ORF">D5R81_19120</name>
</gene>
<dbReference type="Gene3D" id="3.30.1330.60">
    <property type="entry name" value="OmpA-like domain"/>
    <property type="match status" value="1"/>
</dbReference>
<feature type="region of interest" description="Disordered" evidence="2">
    <location>
        <begin position="36"/>
        <end position="58"/>
    </location>
</feature>
<evidence type="ECO:0000313" key="4">
    <source>
        <dbReference type="EMBL" id="RJY04870.1"/>
    </source>
</evidence>
<keyword evidence="1" id="KW-0472">Membrane</keyword>
<protein>
    <recommendedName>
        <fullName evidence="3">OmpA-like domain-containing protein</fullName>
    </recommendedName>
</protein>
<dbReference type="PROSITE" id="PS51123">
    <property type="entry name" value="OMPA_2"/>
    <property type="match status" value="1"/>
</dbReference>
<dbReference type="InterPro" id="IPR036737">
    <property type="entry name" value="OmpA-like_sf"/>
</dbReference>
<dbReference type="EMBL" id="QYYH01000209">
    <property type="protein sequence ID" value="RJY04870.1"/>
    <property type="molecule type" value="Genomic_DNA"/>
</dbReference>
<name>A0A3A6TDM3_9GAMM</name>
<keyword evidence="5" id="KW-1185">Reference proteome</keyword>
<dbReference type="GO" id="GO:0016020">
    <property type="term" value="C:membrane"/>
    <property type="evidence" value="ECO:0007669"/>
    <property type="project" value="UniProtKB-UniRule"/>
</dbReference>
<reference evidence="4 5" key="1">
    <citation type="submission" date="2018-09" db="EMBL/GenBank/DDBJ databases">
        <title>Phylogeny of the Shewanellaceae, and recommendation for two new genera, Pseudoshewanella and Parashewanella.</title>
        <authorList>
            <person name="Wang G."/>
        </authorList>
    </citation>
    <scope>NUCLEOTIDE SEQUENCE [LARGE SCALE GENOMIC DNA]</scope>
    <source>
        <strain evidence="4 5">KCTC 22492</strain>
    </source>
</reference>
<dbReference type="SUPFAM" id="SSF103088">
    <property type="entry name" value="OmpA-like"/>
    <property type="match status" value="1"/>
</dbReference>
<sequence>MNTQLSKARAQNVIKELTALKVEASRLIAIGVGPVAPKAANNSDANKANNRRVELVLR</sequence>
<feature type="compositionally biased region" description="Low complexity" evidence="2">
    <location>
        <begin position="36"/>
        <end position="48"/>
    </location>
</feature>
<dbReference type="PANTHER" id="PTHR30329:SF20">
    <property type="entry name" value="EXPORTED PROTEIN"/>
    <property type="match status" value="1"/>
</dbReference>
<evidence type="ECO:0000313" key="5">
    <source>
        <dbReference type="Proteomes" id="UP000273022"/>
    </source>
</evidence>